<sequence>MEFERMELIARISILLLLTKKREYLIYNKSISLRKGISSILFIKGTVLTKLTGDRLLAGDFGLSVGRELQLPF</sequence>
<organism evidence="1">
    <name type="scientific">Picea sitchensis</name>
    <name type="common">Sitka spruce</name>
    <name type="synonym">Pinus sitchensis</name>
    <dbReference type="NCBI Taxonomy" id="3332"/>
    <lineage>
        <taxon>Eukaryota</taxon>
        <taxon>Viridiplantae</taxon>
        <taxon>Streptophyta</taxon>
        <taxon>Embryophyta</taxon>
        <taxon>Tracheophyta</taxon>
        <taxon>Spermatophyta</taxon>
        <taxon>Pinopsida</taxon>
        <taxon>Pinidae</taxon>
        <taxon>Conifers I</taxon>
        <taxon>Pinales</taxon>
        <taxon>Pinaceae</taxon>
        <taxon>Picea</taxon>
    </lineage>
</organism>
<proteinExistence type="predicted"/>
<geneLocation type="mitochondrion" evidence="1"/>
<evidence type="ECO:0000313" key="1">
    <source>
        <dbReference type="EMBL" id="QHR91587.1"/>
    </source>
</evidence>
<gene>
    <name evidence="1" type="primary">orf05654</name>
    <name evidence="1" type="ORF">Q903MT_gene5622</name>
</gene>
<protein>
    <submittedName>
        <fullName evidence="1">Uncharacterized protein</fullName>
    </submittedName>
</protein>
<reference evidence="1" key="1">
    <citation type="submission" date="2019-03" db="EMBL/GenBank/DDBJ databases">
        <title>Largest Complete Mitochondrial Genome of a Gymnosperm, Sitka Spruce (Picea sitchensis), Indicates Complex Physical Structure.</title>
        <authorList>
            <person name="Jackman S.D."/>
            <person name="Coombe L."/>
            <person name="Warren R."/>
            <person name="Kirk H."/>
            <person name="Trinh E."/>
            <person name="McLeod T."/>
            <person name="Pleasance S."/>
            <person name="Pandoh P."/>
            <person name="Zhao Y."/>
            <person name="Coope R."/>
            <person name="Bousquet J."/>
            <person name="Bohlmann J.C."/>
            <person name="Jones S.J.M."/>
            <person name="Birol I."/>
        </authorList>
    </citation>
    <scope>NUCLEOTIDE SEQUENCE</scope>
    <source>
        <strain evidence="1">Q903</strain>
    </source>
</reference>
<dbReference type="EMBL" id="MK697702">
    <property type="protein sequence ID" value="QHR91587.1"/>
    <property type="molecule type" value="Genomic_DNA"/>
</dbReference>
<keyword evidence="1" id="KW-0496">Mitochondrion</keyword>
<dbReference type="AlphaFoldDB" id="A0A6B9XY94"/>
<name>A0A6B9XY94_PICSI</name>
<accession>A0A6B9XY94</accession>